<dbReference type="InterPro" id="IPR045553">
    <property type="entry name" value="bpX1"/>
</dbReference>
<reference evidence="2 3" key="2">
    <citation type="journal article" date="2010" name="Stand. Genomic Sci.">
        <title>Complete genome sequence of Chitinophaga pinensis type strain (UQM 2034).</title>
        <authorList>
            <person name="Glavina Del Rio T."/>
            <person name="Abt B."/>
            <person name="Spring S."/>
            <person name="Lapidus A."/>
            <person name="Nolan M."/>
            <person name="Tice H."/>
            <person name="Copeland A."/>
            <person name="Cheng J.F."/>
            <person name="Chen F."/>
            <person name="Bruce D."/>
            <person name="Goodwin L."/>
            <person name="Pitluck S."/>
            <person name="Ivanova N."/>
            <person name="Mavromatis K."/>
            <person name="Mikhailova N."/>
            <person name="Pati A."/>
            <person name="Chen A."/>
            <person name="Palaniappan K."/>
            <person name="Land M."/>
            <person name="Hauser L."/>
            <person name="Chang Y.J."/>
            <person name="Jeffries C.D."/>
            <person name="Chain P."/>
            <person name="Saunders E."/>
            <person name="Detter J.C."/>
            <person name="Brettin T."/>
            <person name="Rohde M."/>
            <person name="Goker M."/>
            <person name="Bristow J."/>
            <person name="Eisen J.A."/>
            <person name="Markowitz V."/>
            <person name="Hugenholtz P."/>
            <person name="Kyrpides N.C."/>
            <person name="Klenk H.P."/>
            <person name="Lucas S."/>
        </authorList>
    </citation>
    <scope>NUCLEOTIDE SEQUENCE [LARGE SCALE GENOMIC DNA]</scope>
    <source>
        <strain evidence="3">ATCC 43595 / DSM 2588 / LMG 13176 / NBRC 15968 / NCIMB 11800 / UQM 2034</strain>
    </source>
</reference>
<dbReference type="KEGG" id="cpi:Cpin_5830"/>
<dbReference type="AlphaFoldDB" id="A0A979G967"/>
<name>A0A979G967_CHIPD</name>
<dbReference type="OrthoDB" id="780958at2"/>
<dbReference type="RefSeq" id="WP_012793416.1">
    <property type="nucleotide sequence ID" value="NC_013132.1"/>
</dbReference>
<protein>
    <recommendedName>
        <fullName evidence="1">MoxR-vWA-beta-propeller ternary system domain-containing protein</fullName>
    </recommendedName>
</protein>
<proteinExistence type="predicted"/>
<evidence type="ECO:0000313" key="2">
    <source>
        <dbReference type="EMBL" id="ACU63249.1"/>
    </source>
</evidence>
<feature type="domain" description="MoxR-vWA-beta-propeller ternary system" evidence="1">
    <location>
        <begin position="742"/>
        <end position="819"/>
    </location>
</feature>
<sequence>MENLHDKTIACFSAPKDYFWHWTEEGTVIEFARGQTICFKEELINHLSPEYITTPPLSVLLIILMIGKMDRQSKEGITPEILKQELWRAMINPESWLYRSSPEDLPRDTNTLHSFVDLLYPLSRQYWQEGKRTILFNCLFGQIPLALANGWGKEMLAIFRQLPPEDYCAPRIDDNNWSNKQAGDDLRVMSRILQKYPYTDVLEQELEALIKTPPAPPPAPAPIEMPEELPLPAQAGEKDLLQELTEDERTAYIALLTQQLMAAIHLPMHTNRAGDMTIGGVSDITNKGAIDKLLLSELANEDDVLMARLANNEALYLRREEIPDKMHTHRFILIDTSIKMWGTPHMLAISTALACIMDKKQQATITSYALAGDQSTAIDLTNKNDIVKAMHLLSPALRSANALFAFNELHTLNSNQEFFLITSEELFHETLFQQAFVTLRPHNGFLVTVNRDATVQLYRYLSGHRKLVSRACINMQQPVPRTKKQGARHGFRGAPTILDIPRFLEQLPFPLLLPARRGYGYNGIASTEHAGICITDQRQFVYWQNEHKGALEIMSLFPEAYMSVYNYGHDEKNFFIQFRDRHSQEFIVCHFDKTTRQLSTKAVTNKLKEKTVAKIHRTIFSITDKAFIFETANGICILDVYSGELTNVVPSLTTEDIDRLRTETLKTTRTNSTSAARYDMLSKVKHISINDKGNFVINRHELVFSQQKVELIPVTEPLPVHNIVSTAQKLKIKDLRQPLFRYRWPDGSEAWFDTVRHMLYLRSSNKSLPEIALPVMVNVGIACWASNGDICGHPYLRPDDAKVVEVMAFHQKYIRPFIHIIQKYGTAAAI</sequence>
<organism evidence="2 3">
    <name type="scientific">Chitinophaga pinensis (strain ATCC 43595 / DSM 2588 / LMG 13176 / NBRC 15968 / NCIMB 11800 / UQM 2034)</name>
    <dbReference type="NCBI Taxonomy" id="485918"/>
    <lineage>
        <taxon>Bacteria</taxon>
        <taxon>Pseudomonadati</taxon>
        <taxon>Bacteroidota</taxon>
        <taxon>Chitinophagia</taxon>
        <taxon>Chitinophagales</taxon>
        <taxon>Chitinophagaceae</taxon>
        <taxon>Chitinophaga</taxon>
    </lineage>
</organism>
<dbReference type="EMBL" id="CP001699">
    <property type="protein sequence ID" value="ACU63249.1"/>
    <property type="molecule type" value="Genomic_DNA"/>
</dbReference>
<evidence type="ECO:0000259" key="1">
    <source>
        <dbReference type="Pfam" id="PF19917"/>
    </source>
</evidence>
<accession>A0A979G967</accession>
<dbReference type="Pfam" id="PF19917">
    <property type="entry name" value="bpX1"/>
    <property type="match status" value="1"/>
</dbReference>
<gene>
    <name evidence="2" type="ordered locus">Cpin_5830</name>
</gene>
<dbReference type="Proteomes" id="UP000002215">
    <property type="component" value="Chromosome"/>
</dbReference>
<reference evidence="3" key="1">
    <citation type="submission" date="2009-08" db="EMBL/GenBank/DDBJ databases">
        <title>The complete genome of Chitinophaga pinensis DSM 2588.</title>
        <authorList>
            <consortium name="US DOE Joint Genome Institute (JGI-PGF)"/>
            <person name="Lucas S."/>
            <person name="Copeland A."/>
            <person name="Lapidus A."/>
            <person name="Glavina del Rio T."/>
            <person name="Dalin E."/>
            <person name="Tice H."/>
            <person name="Bruce D."/>
            <person name="Goodwin L."/>
            <person name="Pitluck S."/>
            <person name="Kyrpides N."/>
            <person name="Mavromatis K."/>
            <person name="Ivanova N."/>
            <person name="Mikhailova N."/>
            <person name="Sims D."/>
            <person name="Meinche L."/>
            <person name="Brettin T."/>
            <person name="Detter J.C."/>
            <person name="Han C."/>
            <person name="Larimer F."/>
            <person name="Land M."/>
            <person name="Hauser L."/>
            <person name="Markowitz V."/>
            <person name="Cheng J.-F."/>
            <person name="Hugenholtz P."/>
            <person name="Woyke T."/>
            <person name="Wu D."/>
            <person name="Spring S."/>
            <person name="Klenk H.-P."/>
            <person name="Eisen J.A."/>
        </authorList>
    </citation>
    <scope>NUCLEOTIDE SEQUENCE [LARGE SCALE GENOMIC DNA]</scope>
    <source>
        <strain evidence="3">ATCC 43595 / DSM 2588 / LMG 13176 / NBRC 15968 / NCIMB 11800 / UQM 2034</strain>
    </source>
</reference>
<evidence type="ECO:0000313" key="3">
    <source>
        <dbReference type="Proteomes" id="UP000002215"/>
    </source>
</evidence>